<evidence type="ECO:0000313" key="2">
    <source>
        <dbReference type="EMBL" id="EER33945.1"/>
    </source>
</evidence>
<feature type="domain" description="DNA/RNA-binding protein Alba-like" evidence="1">
    <location>
        <begin position="33"/>
        <end position="91"/>
    </location>
</feature>
<protein>
    <recommendedName>
        <fullName evidence="1">DNA/RNA-binding protein Alba-like domain-containing protein</fullName>
    </recommendedName>
</protein>
<dbReference type="RefSeq" id="XP_002548466.1">
    <property type="nucleotide sequence ID" value="XM_002548420.1"/>
</dbReference>
<proteinExistence type="predicted"/>
<dbReference type="AlphaFoldDB" id="C5M8P1"/>
<reference evidence="2 3" key="1">
    <citation type="journal article" date="2009" name="Nature">
        <title>Evolution of pathogenicity and sexual reproduction in eight Candida genomes.</title>
        <authorList>
            <person name="Butler G."/>
            <person name="Rasmussen M.D."/>
            <person name="Lin M.F."/>
            <person name="Santos M.A."/>
            <person name="Sakthikumar S."/>
            <person name="Munro C.A."/>
            <person name="Rheinbay E."/>
            <person name="Grabherr M."/>
            <person name="Forche A."/>
            <person name="Reedy J.L."/>
            <person name="Agrafioti I."/>
            <person name="Arnaud M.B."/>
            <person name="Bates S."/>
            <person name="Brown A.J."/>
            <person name="Brunke S."/>
            <person name="Costanzo M.C."/>
            <person name="Fitzpatrick D.A."/>
            <person name="de Groot P.W."/>
            <person name="Harris D."/>
            <person name="Hoyer L.L."/>
            <person name="Hube B."/>
            <person name="Klis F.M."/>
            <person name="Kodira C."/>
            <person name="Lennard N."/>
            <person name="Logue M.E."/>
            <person name="Martin R."/>
            <person name="Neiman A.M."/>
            <person name="Nikolaou E."/>
            <person name="Quail M.A."/>
            <person name="Quinn J."/>
            <person name="Santos M.C."/>
            <person name="Schmitzberger F.F."/>
            <person name="Sherlock G."/>
            <person name="Shah P."/>
            <person name="Silverstein K.A."/>
            <person name="Skrzypek M.S."/>
            <person name="Soll D."/>
            <person name="Staggs R."/>
            <person name="Stansfield I."/>
            <person name="Stumpf M.P."/>
            <person name="Sudbery P.E."/>
            <person name="Srikantha T."/>
            <person name="Zeng Q."/>
            <person name="Berman J."/>
            <person name="Berriman M."/>
            <person name="Heitman J."/>
            <person name="Gow N.A."/>
            <person name="Lorenz M.C."/>
            <person name="Birren B.W."/>
            <person name="Kellis M."/>
            <person name="Cuomo C.A."/>
        </authorList>
    </citation>
    <scope>NUCLEOTIDE SEQUENCE [LARGE SCALE GENOMIC DNA]</scope>
    <source>
        <strain evidence="3">ATCC MYA-3404 / T1</strain>
    </source>
</reference>
<organism evidence="2 3">
    <name type="scientific">Candida tropicalis (strain ATCC MYA-3404 / T1)</name>
    <name type="common">Yeast</name>
    <dbReference type="NCBI Taxonomy" id="294747"/>
    <lineage>
        <taxon>Eukaryota</taxon>
        <taxon>Fungi</taxon>
        <taxon>Dikarya</taxon>
        <taxon>Ascomycota</taxon>
        <taxon>Saccharomycotina</taxon>
        <taxon>Pichiomycetes</taxon>
        <taxon>Debaryomycetaceae</taxon>
        <taxon>Candida/Lodderomyces clade</taxon>
        <taxon>Candida</taxon>
    </lineage>
</organism>
<dbReference type="KEGG" id="ctp:CTRG_02763"/>
<dbReference type="OrthoDB" id="4020196at2759"/>
<evidence type="ECO:0000259" key="1">
    <source>
        <dbReference type="Pfam" id="PF01918"/>
    </source>
</evidence>
<dbReference type="Pfam" id="PF01918">
    <property type="entry name" value="Alba"/>
    <property type="match status" value="1"/>
</dbReference>
<dbReference type="VEuPathDB" id="FungiDB:CTRG_02763"/>
<gene>
    <name evidence="2" type="ORF">CTRG_02763</name>
</gene>
<dbReference type="GeneID" id="8298325"/>
<sequence length="161" mass="18071">MSEPSVNSKFVSQLATVERDLKAKLSQDESVRVFKITKNDSIKNKVEAILKFIGDNEIVLLGGVSNGAAKLIAITEIVKQKEQQLFQYNTLLKIESTTNPNHKNKPDVDSKTQDEVSSEKKVLEEINGPKVFTLPSMYILLTKKDILEGIDMMSWTKQKTS</sequence>
<dbReference type="GO" id="GO:0003676">
    <property type="term" value="F:nucleic acid binding"/>
    <property type="evidence" value="ECO:0007669"/>
    <property type="project" value="InterPro"/>
</dbReference>
<name>C5M8P1_CANTT</name>
<evidence type="ECO:0000313" key="3">
    <source>
        <dbReference type="Proteomes" id="UP000002037"/>
    </source>
</evidence>
<dbReference type="Proteomes" id="UP000002037">
    <property type="component" value="Unassembled WGS sequence"/>
</dbReference>
<keyword evidence="3" id="KW-1185">Reference proteome</keyword>
<dbReference type="eggNOG" id="ENOG502T5RX">
    <property type="taxonomic scope" value="Eukaryota"/>
</dbReference>
<dbReference type="HOGENOM" id="CLU_1594303_0_0_1"/>
<dbReference type="InterPro" id="IPR002775">
    <property type="entry name" value="DNA/RNA-bd_Alba-like"/>
</dbReference>
<dbReference type="EMBL" id="GG692397">
    <property type="protein sequence ID" value="EER33945.1"/>
    <property type="molecule type" value="Genomic_DNA"/>
</dbReference>
<accession>C5M8P1</accession>